<organism evidence="1 2">
    <name type="scientific">Ensete ventricosum</name>
    <name type="common">Abyssinian banana</name>
    <name type="synonym">Musa ensete</name>
    <dbReference type="NCBI Taxonomy" id="4639"/>
    <lineage>
        <taxon>Eukaryota</taxon>
        <taxon>Viridiplantae</taxon>
        <taxon>Streptophyta</taxon>
        <taxon>Embryophyta</taxon>
        <taxon>Tracheophyta</taxon>
        <taxon>Spermatophyta</taxon>
        <taxon>Magnoliopsida</taxon>
        <taxon>Liliopsida</taxon>
        <taxon>Zingiberales</taxon>
        <taxon>Musaceae</taxon>
        <taxon>Ensete</taxon>
    </lineage>
</organism>
<name>A0A426YHZ8_ENSVE</name>
<evidence type="ECO:0000313" key="2">
    <source>
        <dbReference type="Proteomes" id="UP000287651"/>
    </source>
</evidence>
<reference evidence="1 2" key="1">
    <citation type="journal article" date="2014" name="Agronomy (Basel)">
        <title>A Draft Genome Sequence for Ensete ventricosum, the Drought-Tolerant Tree Against Hunger.</title>
        <authorList>
            <person name="Harrison J."/>
            <person name="Moore K.A."/>
            <person name="Paszkiewicz K."/>
            <person name="Jones T."/>
            <person name="Grant M."/>
            <person name="Ambacheew D."/>
            <person name="Muzemil S."/>
            <person name="Studholme D.J."/>
        </authorList>
    </citation>
    <scope>NUCLEOTIDE SEQUENCE [LARGE SCALE GENOMIC DNA]</scope>
</reference>
<dbReference type="EMBL" id="AMZH03012265">
    <property type="protein sequence ID" value="RRT51364.1"/>
    <property type="molecule type" value="Genomic_DNA"/>
</dbReference>
<proteinExistence type="predicted"/>
<dbReference type="Proteomes" id="UP000287651">
    <property type="component" value="Unassembled WGS sequence"/>
</dbReference>
<evidence type="ECO:0000313" key="1">
    <source>
        <dbReference type="EMBL" id="RRT51364.1"/>
    </source>
</evidence>
<sequence>MLRWVLTLIVGFQRRKPEAYKNGLILYFLSEMGSRERDRPMFLFRLADLLLDLNVSVLFVEAEVLSRLGPTRVRKSVYEGSMFKFRSSVNSGRVFLLIQGPLICLFPSSTPTSYIKALVGWLWVPQLDPVDDQVSPVWSFECMFYVPSGRPLP</sequence>
<dbReference type="AlphaFoldDB" id="A0A426YHZ8"/>
<gene>
    <name evidence="1" type="ORF">B296_00028858</name>
</gene>
<accession>A0A426YHZ8</accession>
<comment type="caution">
    <text evidence="1">The sequence shown here is derived from an EMBL/GenBank/DDBJ whole genome shotgun (WGS) entry which is preliminary data.</text>
</comment>
<protein>
    <submittedName>
        <fullName evidence="1">Uncharacterized protein</fullName>
    </submittedName>
</protein>